<reference evidence="8" key="2">
    <citation type="submission" date="2013-04" db="UniProtKB">
        <authorList>
            <consortium name="EnsemblPlants"/>
        </authorList>
    </citation>
    <scope>IDENTIFICATION</scope>
</reference>
<name>J3MJ34_ORYBR</name>
<evidence type="ECO:0000256" key="6">
    <source>
        <dbReference type="SAM" id="MobiDB-lite"/>
    </source>
</evidence>
<keyword evidence="4" id="KW-0804">Transcription</keyword>
<dbReference type="eggNOG" id="ENOG502QVP0">
    <property type="taxonomic scope" value="Eukaryota"/>
</dbReference>
<dbReference type="Proteomes" id="UP000006038">
    <property type="component" value="Chromosome 7"/>
</dbReference>
<dbReference type="EnsemblPlants" id="OB07G14160.1">
    <property type="protein sequence ID" value="OB07G14160.1"/>
    <property type="gene ID" value="OB07G14160"/>
</dbReference>
<comment type="subcellular location">
    <subcellularLocation>
        <location evidence="1">Nucleus</location>
    </subcellularLocation>
</comment>
<keyword evidence="9" id="KW-1185">Reference proteome</keyword>
<sequence length="417" mass="47265">MNKYANFWQVRPVGNLDLLPPPPRSPKKLEISEQCPSPLTQPLVCRQEFLCRVVAVRVSASAETNEPYAAISLKPDVVPDDDVPNPSPAPDQHHHQQPQIFYFVKELTYRDVDYRDLFVAPMSAANKVFPPPLEHKQTQDLSMRDLQGFRMHFKHRENRAGSVELRKGWRGFKKDMDLIDGDHVIFMRRPASGQLFVGVRRQRDVPKRVRPIKHRAKATTTVPLQEVMEAARLAAAGVEFTDGDEFVVPHKVVVEGLKVWRARLIPAMVMKFSWAVQDDAPPIVGPQGKIVRIISTRMWRNLEVGWPQSSKMNRWTNFWQVRPVFYPNLLSSSSSPSPQKKLKISETTTDLPSSSSPHPPKELNIFETATNIPSSSPPPQPPKELNISEVAAASASMEQEETLDELLDQLFSKPPFL</sequence>
<dbReference type="CDD" id="cd10017">
    <property type="entry name" value="B3_DNA"/>
    <property type="match status" value="1"/>
</dbReference>
<dbReference type="OMA" id="TENWIQM"/>
<dbReference type="SMART" id="SM01019">
    <property type="entry name" value="B3"/>
    <property type="match status" value="1"/>
</dbReference>
<dbReference type="GO" id="GO:0003677">
    <property type="term" value="F:DNA binding"/>
    <property type="evidence" value="ECO:0007669"/>
    <property type="project" value="UniProtKB-KW"/>
</dbReference>
<evidence type="ECO:0000256" key="2">
    <source>
        <dbReference type="ARBA" id="ARBA00023015"/>
    </source>
</evidence>
<dbReference type="STRING" id="4533.J3MJ34"/>
<dbReference type="Gene3D" id="2.40.330.10">
    <property type="entry name" value="DNA-binding pseudobarrel domain"/>
    <property type="match status" value="1"/>
</dbReference>
<dbReference type="GO" id="GO:0009725">
    <property type="term" value="P:response to hormone"/>
    <property type="evidence" value="ECO:0007669"/>
    <property type="project" value="InterPro"/>
</dbReference>
<evidence type="ECO:0000256" key="3">
    <source>
        <dbReference type="ARBA" id="ARBA00023125"/>
    </source>
</evidence>
<feature type="compositionally biased region" description="Polar residues" evidence="6">
    <location>
        <begin position="346"/>
        <end position="356"/>
    </location>
</feature>
<proteinExistence type="predicted"/>
<organism evidence="8">
    <name type="scientific">Oryza brachyantha</name>
    <name type="common">malo sina</name>
    <dbReference type="NCBI Taxonomy" id="4533"/>
    <lineage>
        <taxon>Eukaryota</taxon>
        <taxon>Viridiplantae</taxon>
        <taxon>Streptophyta</taxon>
        <taxon>Embryophyta</taxon>
        <taxon>Tracheophyta</taxon>
        <taxon>Spermatophyta</taxon>
        <taxon>Magnoliopsida</taxon>
        <taxon>Liliopsida</taxon>
        <taxon>Poales</taxon>
        <taxon>Poaceae</taxon>
        <taxon>BOP clade</taxon>
        <taxon>Oryzoideae</taxon>
        <taxon>Oryzeae</taxon>
        <taxon>Oryzinae</taxon>
        <taxon>Oryza</taxon>
    </lineage>
</organism>
<keyword evidence="2" id="KW-0805">Transcription regulation</keyword>
<feature type="domain" description="TF-B3" evidence="7">
    <location>
        <begin position="103"/>
        <end position="203"/>
    </location>
</feature>
<dbReference type="SUPFAM" id="SSF101936">
    <property type="entry name" value="DNA-binding pseudobarrel domain"/>
    <property type="match status" value="1"/>
</dbReference>
<keyword evidence="5" id="KW-0539">Nucleus</keyword>
<dbReference type="AlphaFoldDB" id="J3MJ34"/>
<dbReference type="GO" id="GO:0006355">
    <property type="term" value="P:regulation of DNA-templated transcription"/>
    <property type="evidence" value="ECO:0007669"/>
    <property type="project" value="InterPro"/>
</dbReference>
<dbReference type="PANTHER" id="PTHR31384">
    <property type="entry name" value="AUXIN RESPONSE FACTOR 4-RELATED"/>
    <property type="match status" value="1"/>
</dbReference>
<evidence type="ECO:0000313" key="8">
    <source>
        <dbReference type="EnsemblPlants" id="OB07G14160.1"/>
    </source>
</evidence>
<feature type="region of interest" description="Disordered" evidence="6">
    <location>
        <begin position="331"/>
        <end position="384"/>
    </location>
</feature>
<dbReference type="InterPro" id="IPR003340">
    <property type="entry name" value="B3_DNA-bd"/>
</dbReference>
<evidence type="ECO:0000256" key="4">
    <source>
        <dbReference type="ARBA" id="ARBA00023163"/>
    </source>
</evidence>
<dbReference type="Gramene" id="OB07G14160.1">
    <property type="protein sequence ID" value="OB07G14160.1"/>
    <property type="gene ID" value="OB07G14160"/>
</dbReference>
<keyword evidence="3" id="KW-0238">DNA-binding</keyword>
<evidence type="ECO:0000256" key="1">
    <source>
        <dbReference type="ARBA" id="ARBA00004123"/>
    </source>
</evidence>
<dbReference type="InterPro" id="IPR015300">
    <property type="entry name" value="DNA-bd_pseudobarrel_sf"/>
</dbReference>
<dbReference type="PANTHER" id="PTHR31384:SF94">
    <property type="entry name" value="AUXIN RESPONSE FACTOR 17"/>
    <property type="match status" value="1"/>
</dbReference>
<dbReference type="PROSITE" id="PS50863">
    <property type="entry name" value="B3"/>
    <property type="match status" value="1"/>
</dbReference>
<protein>
    <recommendedName>
        <fullName evidence="7">TF-B3 domain-containing protein</fullName>
    </recommendedName>
</protein>
<dbReference type="Pfam" id="PF02362">
    <property type="entry name" value="B3"/>
    <property type="match status" value="1"/>
</dbReference>
<accession>J3MJ34</accession>
<evidence type="ECO:0000313" key="9">
    <source>
        <dbReference type="Proteomes" id="UP000006038"/>
    </source>
</evidence>
<dbReference type="HOGENOM" id="CLU_020046_1_0_1"/>
<dbReference type="InterPro" id="IPR044835">
    <property type="entry name" value="ARF_plant"/>
</dbReference>
<evidence type="ECO:0000256" key="5">
    <source>
        <dbReference type="ARBA" id="ARBA00023242"/>
    </source>
</evidence>
<dbReference type="GO" id="GO:0005634">
    <property type="term" value="C:nucleus"/>
    <property type="evidence" value="ECO:0007669"/>
    <property type="project" value="UniProtKB-SubCell"/>
</dbReference>
<evidence type="ECO:0000259" key="7">
    <source>
        <dbReference type="PROSITE" id="PS50863"/>
    </source>
</evidence>
<feature type="region of interest" description="Disordered" evidence="6">
    <location>
        <begin position="74"/>
        <end position="96"/>
    </location>
</feature>
<reference evidence="8" key="1">
    <citation type="journal article" date="2013" name="Nat. Commun.">
        <title>Whole-genome sequencing of Oryza brachyantha reveals mechanisms underlying Oryza genome evolution.</title>
        <authorList>
            <person name="Chen J."/>
            <person name="Huang Q."/>
            <person name="Gao D."/>
            <person name="Wang J."/>
            <person name="Lang Y."/>
            <person name="Liu T."/>
            <person name="Li B."/>
            <person name="Bai Z."/>
            <person name="Luis Goicoechea J."/>
            <person name="Liang C."/>
            <person name="Chen C."/>
            <person name="Zhang W."/>
            <person name="Sun S."/>
            <person name="Liao Y."/>
            <person name="Zhang X."/>
            <person name="Yang L."/>
            <person name="Song C."/>
            <person name="Wang M."/>
            <person name="Shi J."/>
            <person name="Liu G."/>
            <person name="Liu J."/>
            <person name="Zhou H."/>
            <person name="Zhou W."/>
            <person name="Yu Q."/>
            <person name="An N."/>
            <person name="Chen Y."/>
            <person name="Cai Q."/>
            <person name="Wang B."/>
            <person name="Liu B."/>
            <person name="Min J."/>
            <person name="Huang Y."/>
            <person name="Wu H."/>
            <person name="Li Z."/>
            <person name="Zhang Y."/>
            <person name="Yin Y."/>
            <person name="Song W."/>
            <person name="Jiang J."/>
            <person name="Jackson S.A."/>
            <person name="Wing R.A."/>
            <person name="Wang J."/>
            <person name="Chen M."/>
        </authorList>
    </citation>
    <scope>NUCLEOTIDE SEQUENCE [LARGE SCALE GENOMIC DNA]</scope>
    <source>
        <strain evidence="8">cv. IRGC 101232</strain>
    </source>
</reference>